<evidence type="ECO:0000259" key="2">
    <source>
        <dbReference type="Pfam" id="PF09750"/>
    </source>
</evidence>
<dbReference type="InterPro" id="IPR019147">
    <property type="entry name" value="SWAP_N_domain"/>
</dbReference>
<organism evidence="3 4">
    <name type="scientific">Cafeteria roenbergensis</name>
    <name type="common">Marine flagellate</name>
    <dbReference type="NCBI Taxonomy" id="33653"/>
    <lineage>
        <taxon>Eukaryota</taxon>
        <taxon>Sar</taxon>
        <taxon>Stramenopiles</taxon>
        <taxon>Bigyra</taxon>
        <taxon>Opalozoa</taxon>
        <taxon>Bicosoecida</taxon>
        <taxon>Cafeteriaceae</taxon>
        <taxon>Cafeteria</taxon>
    </lineage>
</organism>
<evidence type="ECO:0000313" key="3">
    <source>
        <dbReference type="EMBL" id="KAA0153952.1"/>
    </source>
</evidence>
<feature type="compositionally biased region" description="Low complexity" evidence="1">
    <location>
        <begin position="545"/>
        <end position="556"/>
    </location>
</feature>
<evidence type="ECO:0000256" key="1">
    <source>
        <dbReference type="SAM" id="MobiDB-lite"/>
    </source>
</evidence>
<sequence length="845" mass="89282">MAFGPSHAGWSRDEDVRDARRHLRDAIAEDRLSDAAARAVLCVYGTPLRLHRDAMLASGHNLGRDLVPLPGQHHARVSRFDVRLTMLAEALADAAGPDGNLELVVHDGRSSRRPGTNRYPFDPRSMRFRDMLNWERFRDAIVSEAAGVDELLRVHETALYLTSVATRDTRAPPAHPAESESAFPPRRRKVPVARRFQANEAVNVAFVSTNFDDSADGDQFNPADALVRFEYVEILTRLAAIVEVSPAEPAARADAVTRATESLGDSLGPRPVASPLDEDERSRPRSTVPGLSSLAAGRRQDPAAMRRVSAALLRQMSRLDWSLPLPVREAESLVAMRVLRPDEVAVPGLYRVGLTSAWSATAEASRRGLAWLVEDLDARQEAALPVVAVLQARGHLGRLEWLRRVSEWRHGAGAGVGLPPPTPPDDQAAHEPSTAGQQQHKGKGPFSAGGTEAVAPDKARAAGPSLVPDGSSGKLALKVLRMLEKNQDGGGLGGAGLSGADLAAEARADAAAVLERAALANEAGVSRGAGLATLVTAAATAAVRGPAGGTPATALAQPDSDRVQADAGAVASSPSHGPAAEGKEAHPAAATRPTSPEAAAGRSAKLFSEAAALIRLRARGDAAGAWIQDAYTRRRIPTAVVFGPEALAMGDIDIVSNAFRRLWFVREDVDRVLGLHIGGLGAVYSRYSGKAELPGSARRRMSWEEWMSLCADCELVPHFVSDRVASAAFVWSAATQVSESGGADGLSPAPDRHSFVEFLESLARLAAAGEGMGSFGRASRDAVEDGAGADQGQYGAGVSDEELFEAEDDAQRRALVDYLCRLDFACRAVLAVDAGGAPRVAAADS</sequence>
<accession>A0A5A8CLL2</accession>
<dbReference type="Pfam" id="PF09750">
    <property type="entry name" value="DRY_EERY"/>
    <property type="match status" value="1"/>
</dbReference>
<proteinExistence type="predicted"/>
<feature type="region of interest" description="Disordered" evidence="1">
    <location>
        <begin position="412"/>
        <end position="468"/>
    </location>
</feature>
<dbReference type="Proteomes" id="UP000324907">
    <property type="component" value="Unassembled WGS sequence"/>
</dbReference>
<evidence type="ECO:0000313" key="4">
    <source>
        <dbReference type="Proteomes" id="UP000324907"/>
    </source>
</evidence>
<feature type="domain" description="Suppressor of white apricot N-terminal" evidence="2">
    <location>
        <begin position="41"/>
        <end position="162"/>
    </location>
</feature>
<dbReference type="EMBL" id="VLTL01000194">
    <property type="protein sequence ID" value="KAA0153952.1"/>
    <property type="molecule type" value="Genomic_DNA"/>
</dbReference>
<comment type="caution">
    <text evidence="3">The sequence shown here is derived from an EMBL/GenBank/DDBJ whole genome shotgun (WGS) entry which is preliminary data.</text>
</comment>
<name>A0A5A8CLL2_CAFRO</name>
<feature type="region of interest" description="Disordered" evidence="1">
    <location>
        <begin position="253"/>
        <end position="302"/>
    </location>
</feature>
<protein>
    <recommendedName>
        <fullName evidence="2">Suppressor of white apricot N-terminal domain-containing protein</fullName>
    </recommendedName>
</protein>
<gene>
    <name evidence="3" type="ORF">FNF28_06894</name>
</gene>
<feature type="region of interest" description="Disordered" evidence="1">
    <location>
        <begin position="545"/>
        <end position="601"/>
    </location>
</feature>
<dbReference type="AlphaFoldDB" id="A0A5A8CLL2"/>
<reference evidence="3 4" key="1">
    <citation type="submission" date="2019-07" db="EMBL/GenBank/DDBJ databases">
        <title>Genomes of Cafeteria roenbergensis.</title>
        <authorList>
            <person name="Fischer M.G."/>
            <person name="Hackl T."/>
            <person name="Roman M."/>
        </authorList>
    </citation>
    <scope>NUCLEOTIDE SEQUENCE [LARGE SCALE GENOMIC DNA]</scope>
    <source>
        <strain evidence="3 4">RCC970-E3</strain>
    </source>
</reference>